<name>A0ACB9CP33_ARCLA</name>
<evidence type="ECO:0000313" key="1">
    <source>
        <dbReference type="EMBL" id="KAI3735988.1"/>
    </source>
</evidence>
<protein>
    <submittedName>
        <fullName evidence="1">Uncharacterized protein</fullName>
    </submittedName>
</protein>
<dbReference type="Proteomes" id="UP001055879">
    <property type="component" value="Linkage Group LG04"/>
</dbReference>
<keyword evidence="2" id="KW-1185">Reference proteome</keyword>
<reference evidence="1 2" key="2">
    <citation type="journal article" date="2022" name="Mol. Ecol. Resour.">
        <title>The genomes of chicory, endive, great burdock and yacon provide insights into Asteraceae paleo-polyploidization history and plant inulin production.</title>
        <authorList>
            <person name="Fan W."/>
            <person name="Wang S."/>
            <person name="Wang H."/>
            <person name="Wang A."/>
            <person name="Jiang F."/>
            <person name="Liu H."/>
            <person name="Zhao H."/>
            <person name="Xu D."/>
            <person name="Zhang Y."/>
        </authorList>
    </citation>
    <scope>NUCLEOTIDE SEQUENCE [LARGE SCALE GENOMIC DNA]</scope>
    <source>
        <strain evidence="2">cv. Niubang</strain>
    </source>
</reference>
<accession>A0ACB9CP33</accession>
<dbReference type="EMBL" id="CM042050">
    <property type="protein sequence ID" value="KAI3735988.1"/>
    <property type="molecule type" value="Genomic_DNA"/>
</dbReference>
<comment type="caution">
    <text evidence="1">The sequence shown here is derived from an EMBL/GenBank/DDBJ whole genome shotgun (WGS) entry which is preliminary data.</text>
</comment>
<evidence type="ECO:0000313" key="2">
    <source>
        <dbReference type="Proteomes" id="UP001055879"/>
    </source>
</evidence>
<organism evidence="1 2">
    <name type="scientific">Arctium lappa</name>
    <name type="common">Greater burdock</name>
    <name type="synonym">Lappa major</name>
    <dbReference type="NCBI Taxonomy" id="4217"/>
    <lineage>
        <taxon>Eukaryota</taxon>
        <taxon>Viridiplantae</taxon>
        <taxon>Streptophyta</taxon>
        <taxon>Embryophyta</taxon>
        <taxon>Tracheophyta</taxon>
        <taxon>Spermatophyta</taxon>
        <taxon>Magnoliopsida</taxon>
        <taxon>eudicotyledons</taxon>
        <taxon>Gunneridae</taxon>
        <taxon>Pentapetalae</taxon>
        <taxon>asterids</taxon>
        <taxon>campanulids</taxon>
        <taxon>Asterales</taxon>
        <taxon>Asteraceae</taxon>
        <taxon>Carduoideae</taxon>
        <taxon>Cardueae</taxon>
        <taxon>Arctiinae</taxon>
        <taxon>Arctium</taxon>
    </lineage>
</organism>
<reference evidence="2" key="1">
    <citation type="journal article" date="2022" name="Mol. Ecol. Resour.">
        <title>The genomes of chicory, endive, great burdock and yacon provide insights into Asteraceae palaeo-polyploidization history and plant inulin production.</title>
        <authorList>
            <person name="Fan W."/>
            <person name="Wang S."/>
            <person name="Wang H."/>
            <person name="Wang A."/>
            <person name="Jiang F."/>
            <person name="Liu H."/>
            <person name="Zhao H."/>
            <person name="Xu D."/>
            <person name="Zhang Y."/>
        </authorList>
    </citation>
    <scope>NUCLEOTIDE SEQUENCE [LARGE SCALE GENOMIC DNA]</scope>
    <source>
        <strain evidence="2">cv. Niubang</strain>
    </source>
</reference>
<proteinExistence type="predicted"/>
<sequence length="210" mass="24183">MRNDDLSVVKFKERLDVGDEVLMCIVFPEVSPGERISTSLEGKPYRIPMVVVESFEKSLGFDVGLRFWVQKRRDLRCGKRKDSGTCTVWATVPATVTCVTIAGQGRGLGRGRGIDLERLNLMSARRFPRYRPRRVELDDYPSNRHGVVELVGLLTIDPESTAYELKIRMERMTAVKNQDIHGMIEDNDGRYTEDFLLSFIQYMYRIDRIV</sequence>
<gene>
    <name evidence="1" type="ORF">L6452_15517</name>
</gene>